<feature type="transmembrane region" description="Helical" evidence="1">
    <location>
        <begin position="78"/>
        <end position="100"/>
    </location>
</feature>
<reference evidence="2" key="1">
    <citation type="submission" date="2021-08" db="EMBL/GenBank/DDBJ databases">
        <title>Complete genome sequence of Pseudomonas phytophila.</title>
        <authorList>
            <person name="Weir B.S."/>
            <person name="Templeton M.D."/>
            <person name="Arshed S."/>
            <person name="Andersen M.T."/>
            <person name="Jayaraman J."/>
        </authorList>
    </citation>
    <scope>NUCLEOTIDE SEQUENCE</scope>
    <source>
        <strain evidence="2">ICMP 23753</strain>
    </source>
</reference>
<gene>
    <name evidence="2" type="ORF">K3169_06810</name>
</gene>
<keyword evidence="3" id="KW-1185">Reference proteome</keyword>
<evidence type="ECO:0000313" key="2">
    <source>
        <dbReference type="EMBL" id="UXZ97595.1"/>
    </source>
</evidence>
<protein>
    <submittedName>
        <fullName evidence="2">Glucosyltransferase domain-containing protein</fullName>
    </submittedName>
</protein>
<keyword evidence="1" id="KW-0812">Transmembrane</keyword>
<feature type="transmembrane region" description="Helical" evidence="1">
    <location>
        <begin position="351"/>
        <end position="370"/>
    </location>
</feature>
<accession>A0ABY6FI71</accession>
<feature type="transmembrane region" description="Helical" evidence="1">
    <location>
        <begin position="107"/>
        <end position="127"/>
    </location>
</feature>
<organism evidence="2 3">
    <name type="scientific">Pseudomonas phytophila</name>
    <dbReference type="NCBI Taxonomy" id="2867264"/>
    <lineage>
        <taxon>Bacteria</taxon>
        <taxon>Pseudomonadati</taxon>
        <taxon>Pseudomonadota</taxon>
        <taxon>Gammaproteobacteria</taxon>
        <taxon>Pseudomonadales</taxon>
        <taxon>Pseudomonadaceae</taxon>
        <taxon>Pseudomonas</taxon>
    </lineage>
</organism>
<feature type="transmembrane region" description="Helical" evidence="1">
    <location>
        <begin position="295"/>
        <end position="319"/>
    </location>
</feature>
<evidence type="ECO:0000313" key="3">
    <source>
        <dbReference type="Proteomes" id="UP001063228"/>
    </source>
</evidence>
<keyword evidence="1" id="KW-1133">Transmembrane helix</keyword>
<feature type="transmembrane region" description="Helical" evidence="1">
    <location>
        <begin position="258"/>
        <end position="275"/>
    </location>
</feature>
<feature type="transmembrane region" description="Helical" evidence="1">
    <location>
        <begin position="15"/>
        <end position="37"/>
    </location>
</feature>
<name>A0ABY6FI71_9PSED</name>
<evidence type="ECO:0000256" key="1">
    <source>
        <dbReference type="SAM" id="Phobius"/>
    </source>
</evidence>
<dbReference type="EMBL" id="CP081201">
    <property type="protein sequence ID" value="UXZ97595.1"/>
    <property type="molecule type" value="Genomic_DNA"/>
</dbReference>
<dbReference type="RefSeq" id="WP_263270730.1">
    <property type="nucleotide sequence ID" value="NZ_CP081201.1"/>
</dbReference>
<dbReference type="Proteomes" id="UP001063228">
    <property type="component" value="Chromosome"/>
</dbReference>
<feature type="transmembrane region" description="Helical" evidence="1">
    <location>
        <begin position="154"/>
        <end position="179"/>
    </location>
</feature>
<proteinExistence type="predicted"/>
<keyword evidence="1" id="KW-0472">Membrane</keyword>
<sequence>MNGFIRRDLSGQEVFRFYLLAVSLFVFPIVQVDYLFFDDNFRSLLEGDELWRDAGRVVVQLFYNALSFSSVTPNVFPLAHFIAIPVVASALQVITQYYFAPCKLADCLVVLPLFFSPTILGILIYQYDGPAVMLGMATVLYAHAYRSEWRGHAWLGPAVLIAVSLSFYQVLLNVLLGLYCVEVTVNIARGSSFGGVARLLARRVIHVVLGGLIYGLTALQFLNTWRSPLLPLDTHWPTVIWARFSQAVESLLLFVNSGNRWLVIVFSTCAFLGYLKGATEVYKRGESAIETGALLGLYVMIVPVMAGLVVGCVPLFWVYEPSARVLLGLAPVIFFVFFFSHRFLSALSKKAAWLLAIPLFCMLSFSFMYGRILMTQKELESSILYSLAYDIHSRLELRSVGVIYLVDADTSPVRRPASLPVAVKNPALNYVGGGWHPEGEHYLVMPSQFPYVGITNVIGMSSSDFEKIIDKQRLVNHGLYDIYLSGRNAYIQMKKMNTFSEPEPR</sequence>
<feature type="transmembrane region" description="Helical" evidence="1">
    <location>
        <begin position="325"/>
        <end position="344"/>
    </location>
</feature>
<feature type="transmembrane region" description="Helical" evidence="1">
    <location>
        <begin position="200"/>
        <end position="222"/>
    </location>
</feature>